<reference evidence="1" key="1">
    <citation type="submission" date="2017-11" db="EMBL/GenBank/DDBJ databases">
        <title>Three new genomes from thermophilic consortium.</title>
        <authorList>
            <person name="Quaggio R."/>
            <person name="Amgarten D."/>
            <person name="Setubal J.C."/>
        </authorList>
    </citation>
    <scope>NUCLEOTIDE SEQUENCE</scope>
    <source>
        <strain evidence="1">ZCTH01-B2</strain>
    </source>
</reference>
<gene>
    <name evidence="1" type="ORF">CWE10_04700</name>
</gene>
<protein>
    <recommendedName>
        <fullName evidence="3">DUF3891 family protein</fullName>
    </recommendedName>
</protein>
<evidence type="ECO:0008006" key="3">
    <source>
        <dbReference type="Google" id="ProtNLM"/>
    </source>
</evidence>
<dbReference type="EMBL" id="PIUK01000028">
    <property type="protein sequence ID" value="MBY6275510.1"/>
    <property type="molecule type" value="Genomic_DNA"/>
</dbReference>
<evidence type="ECO:0000313" key="2">
    <source>
        <dbReference type="Proteomes" id="UP000732377"/>
    </source>
</evidence>
<evidence type="ECO:0000313" key="1">
    <source>
        <dbReference type="EMBL" id="MBY6275510.1"/>
    </source>
</evidence>
<name>A0A953LDK2_SYMTR</name>
<dbReference type="Proteomes" id="UP000732377">
    <property type="component" value="Unassembled WGS sequence"/>
</dbReference>
<organism evidence="1 2">
    <name type="scientific">Symbiobacterium thermophilum</name>
    <dbReference type="NCBI Taxonomy" id="2734"/>
    <lineage>
        <taxon>Bacteria</taxon>
        <taxon>Bacillati</taxon>
        <taxon>Bacillota</taxon>
        <taxon>Clostridia</taxon>
        <taxon>Eubacteriales</taxon>
        <taxon>Symbiobacteriaceae</taxon>
        <taxon>Symbiobacterium</taxon>
    </lineage>
</organism>
<dbReference type="InterPro" id="IPR024992">
    <property type="entry name" value="DUF3891"/>
</dbReference>
<dbReference type="AlphaFoldDB" id="A0A953LDK2"/>
<proteinExistence type="predicted"/>
<dbReference type="Pfam" id="PF13030">
    <property type="entry name" value="DUF3891"/>
    <property type="match status" value="1"/>
</dbReference>
<accession>A0A953LDK2</accession>
<sequence length="285" mass="31881">MPAAWRRPRSGASLCITKARYATMIVRAECGQLCLTEQTEHARMAAELVGWWGGVCAPVEPADAVKLAVALHDAGWAEVDASPQVNPDTGRPYSFLDIPQDVHVAAHTRTVRRARQADPYAGLLTSLHSAGLYRNRYGHLPHIAQRPVAPQWREAVDRFLAEQDAVQEELTAALRPDPAVLWTHYRWFQLWDMLSLYSCMFSPGDTPDTLLCTVPRAPGGADITFYLQGSDAGFSVDPWPFTEDRIVLRWAARILPDRPYRSDAELQDAYARASVVQQEIVLHPR</sequence>
<comment type="caution">
    <text evidence="1">The sequence shown here is derived from an EMBL/GenBank/DDBJ whole genome shotgun (WGS) entry which is preliminary data.</text>
</comment>